<accession>A0A1X6NXH9</accession>
<sequence length="125" mass="13873">MTCLTCRFVATPGVQGHTALRCPLRRHLQCRYHVSNEHPFYPPGPCLSETCSHAKQCAVCGLLGHTSHSLALRPTRWRLPHGRVDPLASLEVPIITGIDFMCPLVGDRQARRMVAAVHDLALSER</sequence>
<evidence type="ECO:0000313" key="1">
    <source>
        <dbReference type="EMBL" id="OSX73230.1"/>
    </source>
</evidence>
<dbReference type="EMBL" id="KV919010">
    <property type="protein sequence ID" value="OSX73230.1"/>
    <property type="molecule type" value="Genomic_DNA"/>
</dbReference>
<name>A0A1X6NXH9_PORUM</name>
<reference evidence="1 2" key="1">
    <citation type="submission" date="2017-03" db="EMBL/GenBank/DDBJ databases">
        <title>WGS assembly of Porphyra umbilicalis.</title>
        <authorList>
            <person name="Brawley S.H."/>
            <person name="Blouin N.A."/>
            <person name="Ficko-Blean E."/>
            <person name="Wheeler G.L."/>
            <person name="Lohr M."/>
            <person name="Goodson H.V."/>
            <person name="Jenkins J.W."/>
            <person name="Blaby-Haas C.E."/>
            <person name="Helliwell K.E."/>
            <person name="Chan C."/>
            <person name="Marriage T."/>
            <person name="Bhattacharya D."/>
            <person name="Klein A.S."/>
            <person name="Badis Y."/>
            <person name="Brodie J."/>
            <person name="Cao Y."/>
            <person name="Collen J."/>
            <person name="Dittami S.M."/>
            <person name="Gachon C.M."/>
            <person name="Green B.R."/>
            <person name="Karpowicz S."/>
            <person name="Kim J.W."/>
            <person name="Kudahl U."/>
            <person name="Lin S."/>
            <person name="Michel G."/>
            <person name="Mittag M."/>
            <person name="Olson B.J."/>
            <person name="Pangilinan J."/>
            <person name="Peng Y."/>
            <person name="Qiu H."/>
            <person name="Shu S."/>
            <person name="Singer J.T."/>
            <person name="Smith A.G."/>
            <person name="Sprecher B.N."/>
            <person name="Wagner V."/>
            <person name="Wang W."/>
            <person name="Wang Z.-Y."/>
            <person name="Yan J."/>
            <person name="Yarish C."/>
            <person name="Zoeuner-Riek S."/>
            <person name="Zhuang Y."/>
            <person name="Zou Y."/>
            <person name="Lindquist E.A."/>
            <person name="Grimwood J."/>
            <person name="Barry K."/>
            <person name="Rokhsar D.S."/>
            <person name="Schmutz J."/>
            <person name="Stiller J.W."/>
            <person name="Grossman A.R."/>
            <person name="Prochnik S.E."/>
        </authorList>
    </citation>
    <scope>NUCLEOTIDE SEQUENCE [LARGE SCALE GENOMIC DNA]</scope>
    <source>
        <strain evidence="1">4086291</strain>
    </source>
</reference>
<proteinExistence type="predicted"/>
<keyword evidence="2" id="KW-1185">Reference proteome</keyword>
<protein>
    <submittedName>
        <fullName evidence="1">Uncharacterized protein</fullName>
    </submittedName>
</protein>
<organism evidence="1 2">
    <name type="scientific">Porphyra umbilicalis</name>
    <name type="common">Purple laver</name>
    <name type="synonym">Red alga</name>
    <dbReference type="NCBI Taxonomy" id="2786"/>
    <lineage>
        <taxon>Eukaryota</taxon>
        <taxon>Rhodophyta</taxon>
        <taxon>Bangiophyceae</taxon>
        <taxon>Bangiales</taxon>
        <taxon>Bangiaceae</taxon>
        <taxon>Porphyra</taxon>
    </lineage>
</organism>
<dbReference type="AlphaFoldDB" id="A0A1X6NXH9"/>
<gene>
    <name evidence="1" type="ORF">BU14_0366s0005</name>
</gene>
<dbReference type="Proteomes" id="UP000218209">
    <property type="component" value="Unassembled WGS sequence"/>
</dbReference>
<evidence type="ECO:0000313" key="2">
    <source>
        <dbReference type="Proteomes" id="UP000218209"/>
    </source>
</evidence>